<reference evidence="2 3" key="1">
    <citation type="submission" date="2019-05" db="EMBL/GenBank/DDBJ databases">
        <title>Another draft genome of Portunus trituberculatus and its Hox gene families provides insights of decapod evolution.</title>
        <authorList>
            <person name="Jeong J.-H."/>
            <person name="Song I."/>
            <person name="Kim S."/>
            <person name="Choi T."/>
            <person name="Kim D."/>
            <person name="Ryu S."/>
            <person name="Kim W."/>
        </authorList>
    </citation>
    <scope>NUCLEOTIDE SEQUENCE [LARGE SCALE GENOMIC DNA]</scope>
    <source>
        <tissue evidence="2">Muscle</tissue>
    </source>
</reference>
<organism evidence="2 3">
    <name type="scientific">Portunus trituberculatus</name>
    <name type="common">Swimming crab</name>
    <name type="synonym">Neptunus trituberculatus</name>
    <dbReference type="NCBI Taxonomy" id="210409"/>
    <lineage>
        <taxon>Eukaryota</taxon>
        <taxon>Metazoa</taxon>
        <taxon>Ecdysozoa</taxon>
        <taxon>Arthropoda</taxon>
        <taxon>Crustacea</taxon>
        <taxon>Multicrustacea</taxon>
        <taxon>Malacostraca</taxon>
        <taxon>Eumalacostraca</taxon>
        <taxon>Eucarida</taxon>
        <taxon>Decapoda</taxon>
        <taxon>Pleocyemata</taxon>
        <taxon>Brachyura</taxon>
        <taxon>Eubrachyura</taxon>
        <taxon>Portunoidea</taxon>
        <taxon>Portunidae</taxon>
        <taxon>Portuninae</taxon>
        <taxon>Portunus</taxon>
    </lineage>
</organism>
<name>A0A5B7DN01_PORTR</name>
<proteinExistence type="predicted"/>
<protein>
    <submittedName>
        <fullName evidence="2">Uncharacterized protein</fullName>
    </submittedName>
</protein>
<dbReference type="AlphaFoldDB" id="A0A5B7DN01"/>
<gene>
    <name evidence="2" type="ORF">E2C01_016023</name>
</gene>
<accession>A0A5B7DN01</accession>
<evidence type="ECO:0000313" key="3">
    <source>
        <dbReference type="Proteomes" id="UP000324222"/>
    </source>
</evidence>
<sequence length="156" mass="17117">MPSASDGGEAEPLTSYGPLRRRRKERRRGGEGKDKKGTPVVAKGSWATPLGCGHDYSVTTFPLHNYFYKSFLVAAATHNPSFLPSSPATRCPSPSAILLPGDWRGEDSPTLEVSHRQEGLDARMTHAKDARPVLHIRSSLIQGRLRVVVRTCEALR</sequence>
<feature type="compositionally biased region" description="Basic and acidic residues" evidence="1">
    <location>
        <begin position="28"/>
        <end position="37"/>
    </location>
</feature>
<dbReference type="Proteomes" id="UP000324222">
    <property type="component" value="Unassembled WGS sequence"/>
</dbReference>
<dbReference type="EMBL" id="VSRR010001152">
    <property type="protein sequence ID" value="MPC22991.1"/>
    <property type="molecule type" value="Genomic_DNA"/>
</dbReference>
<keyword evidence="3" id="KW-1185">Reference proteome</keyword>
<evidence type="ECO:0000313" key="2">
    <source>
        <dbReference type="EMBL" id="MPC22991.1"/>
    </source>
</evidence>
<evidence type="ECO:0000256" key="1">
    <source>
        <dbReference type="SAM" id="MobiDB-lite"/>
    </source>
</evidence>
<feature type="region of interest" description="Disordered" evidence="1">
    <location>
        <begin position="1"/>
        <end position="44"/>
    </location>
</feature>
<comment type="caution">
    <text evidence="2">The sequence shown here is derived from an EMBL/GenBank/DDBJ whole genome shotgun (WGS) entry which is preliminary data.</text>
</comment>